<dbReference type="GO" id="GO:0022857">
    <property type="term" value="F:transmembrane transporter activity"/>
    <property type="evidence" value="ECO:0007669"/>
    <property type="project" value="InterPro"/>
</dbReference>
<protein>
    <recommendedName>
        <fullName evidence="6">Major facilitator superfamily (MFS) profile domain-containing protein</fullName>
    </recommendedName>
</protein>
<reference evidence="7" key="1">
    <citation type="submission" date="2021-10" db="EMBL/GenBank/DDBJ databases">
        <title>De novo Genome Assembly of Clathrus columnatus (Basidiomycota, Fungi) Using Illumina and Nanopore Sequence Data.</title>
        <authorList>
            <person name="Ogiso-Tanaka E."/>
            <person name="Itagaki H."/>
            <person name="Hosoya T."/>
            <person name="Hosaka K."/>
        </authorList>
    </citation>
    <scope>NUCLEOTIDE SEQUENCE</scope>
    <source>
        <strain evidence="7">MO-923</strain>
    </source>
</reference>
<evidence type="ECO:0000313" key="8">
    <source>
        <dbReference type="Proteomes" id="UP001050691"/>
    </source>
</evidence>
<dbReference type="Proteomes" id="UP001050691">
    <property type="component" value="Unassembled WGS sequence"/>
</dbReference>
<gene>
    <name evidence="7" type="ORF">Clacol_007150</name>
</gene>
<feature type="transmembrane region" description="Helical" evidence="5">
    <location>
        <begin position="533"/>
        <end position="555"/>
    </location>
</feature>
<evidence type="ECO:0000259" key="6">
    <source>
        <dbReference type="PROSITE" id="PS50850"/>
    </source>
</evidence>
<dbReference type="PANTHER" id="PTHR23501:SF198">
    <property type="entry name" value="AZOLE RESISTANCE PROTEIN 1-RELATED"/>
    <property type="match status" value="1"/>
</dbReference>
<organism evidence="7 8">
    <name type="scientific">Clathrus columnatus</name>
    <dbReference type="NCBI Taxonomy" id="1419009"/>
    <lineage>
        <taxon>Eukaryota</taxon>
        <taxon>Fungi</taxon>
        <taxon>Dikarya</taxon>
        <taxon>Basidiomycota</taxon>
        <taxon>Agaricomycotina</taxon>
        <taxon>Agaricomycetes</taxon>
        <taxon>Phallomycetidae</taxon>
        <taxon>Phallales</taxon>
        <taxon>Clathraceae</taxon>
        <taxon>Clathrus</taxon>
    </lineage>
</organism>
<evidence type="ECO:0000256" key="5">
    <source>
        <dbReference type="SAM" id="Phobius"/>
    </source>
</evidence>
<dbReference type="PRINTS" id="PR01036">
    <property type="entry name" value="TCRTETB"/>
</dbReference>
<keyword evidence="4 5" id="KW-0472">Membrane</keyword>
<evidence type="ECO:0000256" key="2">
    <source>
        <dbReference type="ARBA" id="ARBA00022692"/>
    </source>
</evidence>
<keyword evidence="3 5" id="KW-1133">Transmembrane helix</keyword>
<feature type="transmembrane region" description="Helical" evidence="5">
    <location>
        <begin position="284"/>
        <end position="303"/>
    </location>
</feature>
<name>A0AAV5AID8_9AGAM</name>
<dbReference type="Gene3D" id="1.20.1250.20">
    <property type="entry name" value="MFS general substrate transporter like domains"/>
    <property type="match status" value="1"/>
</dbReference>
<evidence type="ECO:0000256" key="1">
    <source>
        <dbReference type="ARBA" id="ARBA00004141"/>
    </source>
</evidence>
<feature type="transmembrane region" description="Helical" evidence="5">
    <location>
        <begin position="199"/>
        <end position="220"/>
    </location>
</feature>
<feature type="transmembrane region" description="Helical" evidence="5">
    <location>
        <begin position="146"/>
        <end position="166"/>
    </location>
</feature>
<feature type="transmembrane region" description="Helical" evidence="5">
    <location>
        <begin position="173"/>
        <end position="193"/>
    </location>
</feature>
<dbReference type="InterPro" id="IPR020846">
    <property type="entry name" value="MFS_dom"/>
</dbReference>
<dbReference type="InterPro" id="IPR011701">
    <property type="entry name" value="MFS"/>
</dbReference>
<comment type="subcellular location">
    <subcellularLocation>
        <location evidence="1">Membrane</location>
        <topology evidence="1">Multi-pass membrane protein</topology>
    </subcellularLocation>
</comment>
<feature type="domain" description="Major facilitator superfamily (MFS) profile" evidence="6">
    <location>
        <begin position="104"/>
        <end position="560"/>
    </location>
</feature>
<dbReference type="PROSITE" id="PS50850">
    <property type="entry name" value="MFS"/>
    <property type="match status" value="1"/>
</dbReference>
<accession>A0AAV5AID8</accession>
<feature type="transmembrane region" description="Helical" evidence="5">
    <location>
        <begin position="416"/>
        <end position="436"/>
    </location>
</feature>
<feature type="transmembrane region" description="Helical" evidence="5">
    <location>
        <begin position="386"/>
        <end position="404"/>
    </location>
</feature>
<evidence type="ECO:0000256" key="3">
    <source>
        <dbReference type="ARBA" id="ARBA00022989"/>
    </source>
</evidence>
<feature type="transmembrane region" description="Helical" evidence="5">
    <location>
        <begin position="362"/>
        <end position="379"/>
    </location>
</feature>
<dbReference type="SUPFAM" id="SSF103473">
    <property type="entry name" value="MFS general substrate transporter"/>
    <property type="match status" value="1"/>
</dbReference>
<dbReference type="InterPro" id="IPR036259">
    <property type="entry name" value="MFS_trans_sf"/>
</dbReference>
<proteinExistence type="predicted"/>
<feature type="transmembrane region" description="Helical" evidence="5">
    <location>
        <begin position="106"/>
        <end position="134"/>
    </location>
</feature>
<keyword evidence="8" id="KW-1185">Reference proteome</keyword>
<evidence type="ECO:0000313" key="7">
    <source>
        <dbReference type="EMBL" id="GJJ12904.1"/>
    </source>
</evidence>
<evidence type="ECO:0000256" key="4">
    <source>
        <dbReference type="ARBA" id="ARBA00023136"/>
    </source>
</evidence>
<dbReference type="EMBL" id="BPWL01000008">
    <property type="protein sequence ID" value="GJJ12904.1"/>
    <property type="molecule type" value="Genomic_DNA"/>
</dbReference>
<feature type="transmembrane region" description="Helical" evidence="5">
    <location>
        <begin position="232"/>
        <end position="255"/>
    </location>
</feature>
<dbReference type="AlphaFoldDB" id="A0AAV5AID8"/>
<keyword evidence="2 5" id="KW-0812">Transmembrane</keyword>
<feature type="transmembrane region" description="Helical" evidence="5">
    <location>
        <begin position="448"/>
        <end position="466"/>
    </location>
</feature>
<dbReference type="Pfam" id="PF07690">
    <property type="entry name" value="MFS_1"/>
    <property type="match status" value="1"/>
</dbReference>
<comment type="caution">
    <text evidence="7">The sequence shown here is derived from an EMBL/GenBank/DDBJ whole genome shotgun (WGS) entry which is preliminary data.</text>
</comment>
<sequence length="563" mass="60746">MATQKPEPPAGSLWRSGSLNLNVPIIKRFSRSPSITATSDEETEMEQLWRPNALNLNIPVRNYSLDSKDMTPISLFGKDTSGTGTSKWLGENENVDNSTLMSVRQLAIIFGGLMMILSLVAIDQTIIVTALPTIASDFNSISDLSWIASSFYITEAGSILFFGRIITISSVKWTLLVSVFLFELGSLFCAIAHSAGFLIFGRAMSGIGAAGIFIGITSTLPEISTLKQRPILMNCFGAVFAIFSIIGPLFGGIFVDKLTWSFASVTLFLLGLQSGGNTKPWSDGAVIAPLVLGILLFVGFCFWENYRGSRAIAPITLLKRRNVLGACVQQSLNFWGFRTAVYYLPLLYQLRGQSAEKSGLDMLWYMVSGLLTTMVSCGITTATGHIWFLMCLPQILAVVAFGLLSTTKPDTSYARLAGFQILLGVGLGAGINNPILIAQADLADDPEAAALATTLVVFSEFMASGINSANTPTIMTLESTNGAIFSGALHSQISKLAGDLPPHLRTEALESVMFVLTLPDNFKGRVIEAYINAIGRVFFADIVPTAVSMLTAFIIERKKISVQ</sequence>
<dbReference type="GO" id="GO:0005886">
    <property type="term" value="C:plasma membrane"/>
    <property type="evidence" value="ECO:0007669"/>
    <property type="project" value="TreeGrafter"/>
</dbReference>
<dbReference type="PANTHER" id="PTHR23501">
    <property type="entry name" value="MAJOR FACILITATOR SUPERFAMILY"/>
    <property type="match status" value="1"/>
</dbReference>